<evidence type="ECO:0000313" key="4">
    <source>
        <dbReference type="Proteomes" id="UP000016637"/>
    </source>
</evidence>
<dbReference type="InterPro" id="IPR012312">
    <property type="entry name" value="Hemerythrin-like"/>
</dbReference>
<dbReference type="Pfam" id="PF01814">
    <property type="entry name" value="Hemerythrin"/>
    <property type="match status" value="1"/>
</dbReference>
<dbReference type="Pfam" id="PF04282">
    <property type="entry name" value="DUF438"/>
    <property type="match status" value="1"/>
</dbReference>
<comment type="caution">
    <text evidence="3">The sequence shown here is derived from an EMBL/GenBank/DDBJ whole genome shotgun (WGS) entry which is preliminary data.</text>
</comment>
<dbReference type="Gene3D" id="1.20.120.520">
    <property type="entry name" value="nmb1532 protein domain like"/>
    <property type="match status" value="1"/>
</dbReference>
<dbReference type="Gene3D" id="3.30.450.20">
    <property type="entry name" value="PAS domain"/>
    <property type="match status" value="1"/>
</dbReference>
<accession>U2S7I0</accession>
<dbReference type="GO" id="GO:0005886">
    <property type="term" value="C:plasma membrane"/>
    <property type="evidence" value="ECO:0007669"/>
    <property type="project" value="TreeGrafter"/>
</dbReference>
<feature type="domain" description="DUF438" evidence="2">
    <location>
        <begin position="9"/>
        <end position="76"/>
    </location>
</feature>
<dbReference type="PANTHER" id="PTHR39966:SF3">
    <property type="entry name" value="DUF438 DOMAIN-CONTAINING PROTEIN"/>
    <property type="match status" value="1"/>
</dbReference>
<sequence length="447" mass="52413">MATKRIEVLKSILLRLHNGESAESVQEEFDKHFSGVSAIEISLMEHELMNSNSGVTFEDVMKLCNVHANLFKGAIKNVEIADTEHPGHPVQIFKQENFALRATIMRIRRILTNYVKITDEMTKKEVLKGLFRQLNLLGQFDIHYRRKEELMFPIMERYGHTAPPKVMWGVDDKIRKLFNNASKDAEKLPNVDIEKVKASFEVFVKEFEEMIFKEESILLMILMETFNQDDWLNIAKESDAYGYAIIKPTEKWVPHRESFGKEIENSKETQKISNEENNLIQKIVDTPEGEITITFKPKKNENKVVDRNSEQSFGNGYLSVEQANLILNHLPMEITFVNKDDIFQYYNDNVPSDEMIFKRTPSQIGRNVELCHPPQHLEKVRTIFKNLRDGKKDKYEMWFKSKSRDKFVHITYAGVYDNNNEFQGVLEYVQDIQPYREITSDYYRDIE</sequence>
<dbReference type="Proteomes" id="UP000016637">
    <property type="component" value="Unassembled WGS sequence"/>
</dbReference>
<name>U2S7I0_9BACL</name>
<protein>
    <submittedName>
        <fullName evidence="3">Hemerythrin HHE cation binding domain protein</fullName>
    </submittedName>
</protein>
<dbReference type="eggNOG" id="COG2461">
    <property type="taxonomic scope" value="Bacteria"/>
</dbReference>
<dbReference type="Pfam" id="PF13596">
    <property type="entry name" value="PAS_10"/>
    <property type="match status" value="1"/>
</dbReference>
<dbReference type="HOGENOM" id="CLU_026706_2_0_9"/>
<proteinExistence type="predicted"/>
<dbReference type="PATRIC" id="fig|1321820.3.peg.658"/>
<dbReference type="SUPFAM" id="SSF55785">
    <property type="entry name" value="PYP-like sensor domain (PAS domain)"/>
    <property type="match status" value="1"/>
</dbReference>
<evidence type="ECO:0000259" key="2">
    <source>
        <dbReference type="Pfam" id="PF04282"/>
    </source>
</evidence>
<feature type="domain" description="Hemerythrin-like" evidence="1">
    <location>
        <begin position="88"/>
        <end position="220"/>
    </location>
</feature>
<dbReference type="EMBL" id="AWVP01000043">
    <property type="protein sequence ID" value="ERK58772.1"/>
    <property type="molecule type" value="Genomic_DNA"/>
</dbReference>
<evidence type="ECO:0000313" key="3">
    <source>
        <dbReference type="EMBL" id="ERK58772.1"/>
    </source>
</evidence>
<dbReference type="InterPro" id="IPR007380">
    <property type="entry name" value="DUF438"/>
</dbReference>
<dbReference type="InterPro" id="IPR035965">
    <property type="entry name" value="PAS-like_dom_sf"/>
</dbReference>
<dbReference type="AlphaFoldDB" id="U2S7I0"/>
<keyword evidence="4" id="KW-1185">Reference proteome</keyword>
<reference evidence="3 4" key="1">
    <citation type="submission" date="2013-08" db="EMBL/GenBank/DDBJ databases">
        <authorList>
            <person name="Weinstock G."/>
            <person name="Sodergren E."/>
            <person name="Wylie T."/>
            <person name="Fulton L."/>
            <person name="Fulton R."/>
            <person name="Fronick C."/>
            <person name="O'Laughlin M."/>
            <person name="Godfrey J."/>
            <person name="Miner T."/>
            <person name="Herter B."/>
            <person name="Appelbaum E."/>
            <person name="Cordes M."/>
            <person name="Lek S."/>
            <person name="Wollam A."/>
            <person name="Pepin K.H."/>
            <person name="Palsikar V.B."/>
            <person name="Mitreva M."/>
            <person name="Wilson R.K."/>
        </authorList>
    </citation>
    <scope>NUCLEOTIDE SEQUENCE [LARGE SCALE GENOMIC DNA]</scope>
    <source>
        <strain evidence="3 4">ATCC 700627</strain>
    </source>
</reference>
<dbReference type="RefSeq" id="WP_021753313.1">
    <property type="nucleotide sequence ID" value="NZ_KI271858.1"/>
</dbReference>
<evidence type="ECO:0000259" key="1">
    <source>
        <dbReference type="Pfam" id="PF01814"/>
    </source>
</evidence>
<dbReference type="PANTHER" id="PTHR39966">
    <property type="entry name" value="BLL2471 PROTEIN-RELATED"/>
    <property type="match status" value="1"/>
</dbReference>
<organism evidence="3 4">
    <name type="scientific">Gemella bergeri ATCC 700627</name>
    <dbReference type="NCBI Taxonomy" id="1321820"/>
    <lineage>
        <taxon>Bacteria</taxon>
        <taxon>Bacillati</taxon>
        <taxon>Bacillota</taxon>
        <taxon>Bacilli</taxon>
        <taxon>Bacillales</taxon>
        <taxon>Gemellaceae</taxon>
        <taxon>Gemella</taxon>
    </lineage>
</organism>
<gene>
    <name evidence="3" type="ORF">HMPREF1983_00672</name>
</gene>